<dbReference type="HOGENOM" id="CLU_1099447_0_0_1"/>
<sequence>MKEDGKHKVIVEILDRESPVTLLKKAVLSKLCHEQCILCVLSGDSHWIDQVGILFYNEDFKDEVLVDSHYIVPNRAKNIFAKVLFPTNQTTSHRDKKYLLSKTDYLELGLKSQDYASYSRNNALLAIGRPMDISITYLDSQSTSSDSQVLSSSLGLIKTALKALENSNTEHFSWSIYTSFSNNEANIHGFATSTQVTPVGEALFFLVSADSENTQDQLAMPPLTIPLIGPKPWEFNEVLARAIEVNTLDLYEH</sequence>
<dbReference type="EMBL" id="GL732549">
    <property type="protein sequence ID" value="EFX80067.1"/>
    <property type="molecule type" value="Genomic_DNA"/>
</dbReference>
<dbReference type="InParanoid" id="E9GKG6"/>
<gene>
    <name evidence="1" type="ORF">DAPPUDRAFT_319033</name>
</gene>
<dbReference type="AlphaFoldDB" id="E9GKG6"/>
<dbReference type="OrthoDB" id="6399758at2759"/>
<name>E9GKG6_DAPPU</name>
<dbReference type="Proteomes" id="UP000000305">
    <property type="component" value="Unassembled WGS sequence"/>
</dbReference>
<proteinExistence type="predicted"/>
<dbReference type="KEGG" id="dpx:DAPPUDRAFT_319033"/>
<organism evidence="1 2">
    <name type="scientific">Daphnia pulex</name>
    <name type="common">Water flea</name>
    <dbReference type="NCBI Taxonomy" id="6669"/>
    <lineage>
        <taxon>Eukaryota</taxon>
        <taxon>Metazoa</taxon>
        <taxon>Ecdysozoa</taxon>
        <taxon>Arthropoda</taxon>
        <taxon>Crustacea</taxon>
        <taxon>Branchiopoda</taxon>
        <taxon>Diplostraca</taxon>
        <taxon>Cladocera</taxon>
        <taxon>Anomopoda</taxon>
        <taxon>Daphniidae</taxon>
        <taxon>Daphnia</taxon>
    </lineage>
</organism>
<evidence type="ECO:0000313" key="2">
    <source>
        <dbReference type="Proteomes" id="UP000000305"/>
    </source>
</evidence>
<protein>
    <submittedName>
        <fullName evidence="1">Uncharacterized protein</fullName>
    </submittedName>
</protein>
<evidence type="ECO:0000313" key="1">
    <source>
        <dbReference type="EMBL" id="EFX80067.1"/>
    </source>
</evidence>
<accession>E9GKG6</accession>
<keyword evidence="2" id="KW-1185">Reference proteome</keyword>
<reference evidence="1 2" key="1">
    <citation type="journal article" date="2011" name="Science">
        <title>The ecoresponsive genome of Daphnia pulex.</title>
        <authorList>
            <person name="Colbourne J.K."/>
            <person name="Pfrender M.E."/>
            <person name="Gilbert D."/>
            <person name="Thomas W.K."/>
            <person name="Tucker A."/>
            <person name="Oakley T.H."/>
            <person name="Tokishita S."/>
            <person name="Aerts A."/>
            <person name="Arnold G.J."/>
            <person name="Basu M.K."/>
            <person name="Bauer D.J."/>
            <person name="Caceres C.E."/>
            <person name="Carmel L."/>
            <person name="Casola C."/>
            <person name="Choi J.H."/>
            <person name="Detter J.C."/>
            <person name="Dong Q."/>
            <person name="Dusheyko S."/>
            <person name="Eads B.D."/>
            <person name="Frohlich T."/>
            <person name="Geiler-Samerotte K.A."/>
            <person name="Gerlach D."/>
            <person name="Hatcher P."/>
            <person name="Jogdeo S."/>
            <person name="Krijgsveld J."/>
            <person name="Kriventseva E.V."/>
            <person name="Kultz D."/>
            <person name="Laforsch C."/>
            <person name="Lindquist E."/>
            <person name="Lopez J."/>
            <person name="Manak J.R."/>
            <person name="Muller J."/>
            <person name="Pangilinan J."/>
            <person name="Patwardhan R.P."/>
            <person name="Pitluck S."/>
            <person name="Pritham E.J."/>
            <person name="Rechtsteiner A."/>
            <person name="Rho M."/>
            <person name="Rogozin I.B."/>
            <person name="Sakarya O."/>
            <person name="Salamov A."/>
            <person name="Schaack S."/>
            <person name="Shapiro H."/>
            <person name="Shiga Y."/>
            <person name="Skalitzky C."/>
            <person name="Smith Z."/>
            <person name="Souvorov A."/>
            <person name="Sung W."/>
            <person name="Tang Z."/>
            <person name="Tsuchiya D."/>
            <person name="Tu H."/>
            <person name="Vos H."/>
            <person name="Wang M."/>
            <person name="Wolf Y.I."/>
            <person name="Yamagata H."/>
            <person name="Yamada T."/>
            <person name="Ye Y."/>
            <person name="Shaw J.R."/>
            <person name="Andrews J."/>
            <person name="Crease T.J."/>
            <person name="Tang H."/>
            <person name="Lucas S.M."/>
            <person name="Robertson H.M."/>
            <person name="Bork P."/>
            <person name="Koonin E.V."/>
            <person name="Zdobnov E.M."/>
            <person name="Grigoriev I.V."/>
            <person name="Lynch M."/>
            <person name="Boore J.L."/>
        </authorList>
    </citation>
    <scope>NUCLEOTIDE SEQUENCE [LARGE SCALE GENOMIC DNA]</scope>
</reference>